<evidence type="ECO:0000256" key="4">
    <source>
        <dbReference type="ARBA" id="ARBA00022801"/>
    </source>
</evidence>
<feature type="domain" description="Glycosyl hydrolase family 63 C-terminal" evidence="12">
    <location>
        <begin position="8"/>
        <end position="137"/>
    </location>
</feature>
<dbReference type="OrthoDB" id="410058at2759"/>
<keyword evidence="3" id="KW-0812">Transmembrane</keyword>
<dbReference type="Pfam" id="PF03200">
    <property type="entry name" value="Glyco_hydro_63"/>
    <property type="match status" value="2"/>
</dbReference>
<evidence type="ECO:0000256" key="6">
    <source>
        <dbReference type="ARBA" id="ARBA00022968"/>
    </source>
</evidence>
<name>A0A6J8E0G6_MYTCO</name>
<comment type="subcellular location">
    <subcellularLocation>
        <location evidence="1">Endoplasmic reticulum membrane</location>
        <topology evidence="1">Single-pass type II membrane protein</topology>
    </subcellularLocation>
</comment>
<keyword evidence="8" id="KW-0472">Membrane</keyword>
<keyword evidence="10 13" id="KW-0326">Glycosidase</keyword>
<organism evidence="13 14">
    <name type="scientific">Mytilus coruscus</name>
    <name type="common">Sea mussel</name>
    <dbReference type="NCBI Taxonomy" id="42192"/>
    <lineage>
        <taxon>Eukaryota</taxon>
        <taxon>Metazoa</taxon>
        <taxon>Spiralia</taxon>
        <taxon>Lophotrochozoa</taxon>
        <taxon>Mollusca</taxon>
        <taxon>Bivalvia</taxon>
        <taxon>Autobranchia</taxon>
        <taxon>Pteriomorphia</taxon>
        <taxon>Mytilida</taxon>
        <taxon>Mytiloidea</taxon>
        <taxon>Mytilidae</taxon>
        <taxon>Mytilinae</taxon>
        <taxon>Mytilus</taxon>
    </lineage>
</organism>
<dbReference type="GO" id="GO:0005789">
    <property type="term" value="C:endoplasmic reticulum membrane"/>
    <property type="evidence" value="ECO:0007669"/>
    <property type="project" value="UniProtKB-SubCell"/>
</dbReference>
<dbReference type="InterPro" id="IPR004888">
    <property type="entry name" value="Glycoside_hydrolase_63"/>
</dbReference>
<dbReference type="SUPFAM" id="SSF48208">
    <property type="entry name" value="Six-hairpin glycosidases"/>
    <property type="match status" value="1"/>
</dbReference>
<proteinExistence type="inferred from homology"/>
<evidence type="ECO:0000256" key="3">
    <source>
        <dbReference type="ARBA" id="ARBA00022692"/>
    </source>
</evidence>
<evidence type="ECO:0000256" key="9">
    <source>
        <dbReference type="ARBA" id="ARBA00023180"/>
    </source>
</evidence>
<evidence type="ECO:0000313" key="14">
    <source>
        <dbReference type="Proteomes" id="UP000507470"/>
    </source>
</evidence>
<dbReference type="GO" id="GO:0009311">
    <property type="term" value="P:oligosaccharide metabolic process"/>
    <property type="evidence" value="ECO:0007669"/>
    <property type="project" value="InterPro"/>
</dbReference>
<evidence type="ECO:0000259" key="12">
    <source>
        <dbReference type="Pfam" id="PF03200"/>
    </source>
</evidence>
<keyword evidence="5" id="KW-0256">Endoplasmic reticulum</keyword>
<feature type="domain" description="Glycosyl hydrolase family 63 C-terminal" evidence="12">
    <location>
        <begin position="152"/>
        <end position="189"/>
    </location>
</feature>
<dbReference type="Proteomes" id="UP000507470">
    <property type="component" value="Unassembled WGS sequence"/>
</dbReference>
<dbReference type="PANTHER" id="PTHR10412:SF11">
    <property type="entry name" value="MANNOSYL-OLIGOSACCHARIDE GLUCOSIDASE"/>
    <property type="match status" value="1"/>
</dbReference>
<gene>
    <name evidence="13" type="ORF">MCOR_46403</name>
</gene>
<evidence type="ECO:0000256" key="5">
    <source>
        <dbReference type="ARBA" id="ARBA00022824"/>
    </source>
</evidence>
<dbReference type="EMBL" id="CACVKT020008141">
    <property type="protein sequence ID" value="CAC5413518.1"/>
    <property type="molecule type" value="Genomic_DNA"/>
</dbReference>
<evidence type="ECO:0000256" key="8">
    <source>
        <dbReference type="ARBA" id="ARBA00023136"/>
    </source>
</evidence>
<reference evidence="13 14" key="1">
    <citation type="submission" date="2020-06" db="EMBL/GenBank/DDBJ databases">
        <authorList>
            <person name="Li R."/>
            <person name="Bekaert M."/>
        </authorList>
    </citation>
    <scope>NUCLEOTIDE SEQUENCE [LARGE SCALE GENOMIC DNA]</scope>
    <source>
        <strain evidence="14">wild</strain>
    </source>
</reference>
<keyword evidence="4 13" id="KW-0378">Hydrolase</keyword>
<evidence type="ECO:0000256" key="1">
    <source>
        <dbReference type="ARBA" id="ARBA00004648"/>
    </source>
</evidence>
<comment type="similarity">
    <text evidence="2">Belongs to the glycosyl hydrolase 63 family.</text>
</comment>
<dbReference type="GO" id="GO:0006487">
    <property type="term" value="P:protein N-linked glycosylation"/>
    <property type="evidence" value="ECO:0007669"/>
    <property type="project" value="TreeGrafter"/>
</dbReference>
<keyword evidence="7" id="KW-1133">Transmembrane helix</keyword>
<evidence type="ECO:0000256" key="11">
    <source>
        <dbReference type="ARBA" id="ARBA00038888"/>
    </source>
</evidence>
<keyword evidence="14" id="KW-1185">Reference proteome</keyword>
<evidence type="ECO:0000256" key="10">
    <source>
        <dbReference type="ARBA" id="ARBA00023295"/>
    </source>
</evidence>
<keyword evidence="6" id="KW-0735">Signal-anchor</keyword>
<keyword evidence="9" id="KW-0325">Glycoprotein</keyword>
<dbReference type="InterPro" id="IPR012341">
    <property type="entry name" value="6hp_glycosidase-like_sf"/>
</dbReference>
<dbReference type="InterPro" id="IPR031335">
    <property type="entry name" value="Glyco_hydro_63_C"/>
</dbReference>
<accession>A0A6J8E0G6</accession>
<dbReference type="PANTHER" id="PTHR10412">
    <property type="entry name" value="MANNOSYL-OLIGOSACCHARIDE GLUCOSIDASE"/>
    <property type="match status" value="1"/>
</dbReference>
<dbReference type="EC" id="3.2.1.106" evidence="11"/>
<dbReference type="InterPro" id="IPR008928">
    <property type="entry name" value="6-hairpin_glycosidase_sf"/>
</dbReference>
<sequence>MVRNLTNTDLKKKIFPRLKVWLNLINSSQAGNDPYTYYWRSKENKTTQLNPLTPSSGFDDYPRASHHTVDERHVDLRCWIAMSYSVLSDIAKRIHEEWQDYEATYKLLVNNEILDSLHWSPERQMYSDNGFHTYDLKELNNIRFTATEPKLMNYLTLSGLNYYIKTPGKYQRLAETIYKDLRNNIVTNV</sequence>
<protein>
    <recommendedName>
        <fullName evidence="11">mannosyl-oligosaccharide glucosidase</fullName>
        <ecNumber evidence="11">3.2.1.106</ecNumber>
    </recommendedName>
</protein>
<evidence type="ECO:0000256" key="7">
    <source>
        <dbReference type="ARBA" id="ARBA00022989"/>
    </source>
</evidence>
<dbReference type="GO" id="GO:0004573">
    <property type="term" value="F:Glc3Man9GlcNAc2 oligosaccharide glucosidase activity"/>
    <property type="evidence" value="ECO:0007669"/>
    <property type="project" value="UniProtKB-EC"/>
</dbReference>
<dbReference type="Gene3D" id="1.50.10.10">
    <property type="match status" value="1"/>
</dbReference>
<evidence type="ECO:0000256" key="2">
    <source>
        <dbReference type="ARBA" id="ARBA00010833"/>
    </source>
</evidence>
<evidence type="ECO:0000313" key="13">
    <source>
        <dbReference type="EMBL" id="CAC5413518.1"/>
    </source>
</evidence>
<dbReference type="AlphaFoldDB" id="A0A6J8E0G6"/>